<evidence type="ECO:0000313" key="4">
    <source>
        <dbReference type="Proteomes" id="UP000603708"/>
    </source>
</evidence>
<organism evidence="3 4">
    <name type="scientific">Streptomyces sulfonofaciens</name>
    <dbReference type="NCBI Taxonomy" id="68272"/>
    <lineage>
        <taxon>Bacteria</taxon>
        <taxon>Bacillati</taxon>
        <taxon>Actinomycetota</taxon>
        <taxon>Actinomycetes</taxon>
        <taxon>Kitasatosporales</taxon>
        <taxon>Streptomycetaceae</taxon>
        <taxon>Streptomyces</taxon>
    </lineage>
</organism>
<feature type="domain" description="AB hydrolase-1" evidence="2">
    <location>
        <begin position="43"/>
        <end position="268"/>
    </location>
</feature>
<dbReference type="Pfam" id="PF12697">
    <property type="entry name" value="Abhydrolase_6"/>
    <property type="match status" value="1"/>
</dbReference>
<dbReference type="InterPro" id="IPR000073">
    <property type="entry name" value="AB_hydrolase_1"/>
</dbReference>
<dbReference type="Proteomes" id="UP000603708">
    <property type="component" value="Unassembled WGS sequence"/>
</dbReference>
<comment type="caution">
    <text evidence="3">The sequence shown here is derived from an EMBL/GenBank/DDBJ whole genome shotgun (WGS) entry which is preliminary data.</text>
</comment>
<sequence>MISRRTFRVSALAATGVAIAVGMTTFASAVPSRYATSDTKPTVVLVNGAWSDSASWSGVIDRLQSKGYTVTAPPTALRGLSDDSTYLASYLKTIQGPIVLVGQSYGGSVITNAATGNTNVKALVYISAFAPDKGESAAQLAGKFPGSHITDDPTAPVPTALNAVPYTLADGTGGVDLYAKADKYRDLFLSGRLDDKTAAELAATQNPIALQALGDPSGVPAWLTIPSWYLVSKDDHLIPPAAESFMAARAHSHTVEADTPHAAQVTDPGIVTNLIEQAAKAAH</sequence>
<keyword evidence="4" id="KW-1185">Reference proteome</keyword>
<name>A0A919L325_9ACTN</name>
<dbReference type="GO" id="GO:0016787">
    <property type="term" value="F:hydrolase activity"/>
    <property type="evidence" value="ECO:0007669"/>
    <property type="project" value="UniProtKB-KW"/>
</dbReference>
<reference evidence="3" key="2">
    <citation type="submission" date="2020-09" db="EMBL/GenBank/DDBJ databases">
        <authorList>
            <person name="Sun Q."/>
            <person name="Ohkuma M."/>
        </authorList>
    </citation>
    <scope>NUCLEOTIDE SEQUENCE</scope>
    <source>
        <strain evidence="3">JCM 5069</strain>
    </source>
</reference>
<feature type="chain" id="PRO_5037333556" evidence="1">
    <location>
        <begin position="30"/>
        <end position="283"/>
    </location>
</feature>
<evidence type="ECO:0000256" key="1">
    <source>
        <dbReference type="SAM" id="SignalP"/>
    </source>
</evidence>
<dbReference type="PANTHER" id="PTHR37017:SF11">
    <property type="entry name" value="ESTERASE_LIPASE_THIOESTERASE DOMAIN-CONTAINING PROTEIN"/>
    <property type="match status" value="1"/>
</dbReference>
<dbReference type="AlphaFoldDB" id="A0A919L325"/>
<evidence type="ECO:0000313" key="3">
    <source>
        <dbReference type="EMBL" id="GHH82123.1"/>
    </source>
</evidence>
<protein>
    <submittedName>
        <fullName evidence="3">Alpha/beta hydrolase</fullName>
    </submittedName>
</protein>
<keyword evidence="1" id="KW-0732">Signal</keyword>
<dbReference type="EMBL" id="BNCD01000012">
    <property type="protein sequence ID" value="GHH82123.1"/>
    <property type="molecule type" value="Genomic_DNA"/>
</dbReference>
<accession>A0A919L325</accession>
<feature type="signal peptide" evidence="1">
    <location>
        <begin position="1"/>
        <end position="29"/>
    </location>
</feature>
<dbReference type="InterPro" id="IPR052897">
    <property type="entry name" value="Sec-Metab_Biosynth_Hydrolase"/>
</dbReference>
<gene>
    <name evidence="3" type="ORF">GCM10018793_41160</name>
</gene>
<evidence type="ECO:0000259" key="2">
    <source>
        <dbReference type="Pfam" id="PF12697"/>
    </source>
</evidence>
<proteinExistence type="predicted"/>
<keyword evidence="3" id="KW-0378">Hydrolase</keyword>
<dbReference type="PANTHER" id="PTHR37017">
    <property type="entry name" value="AB HYDROLASE-1 DOMAIN-CONTAINING PROTEIN-RELATED"/>
    <property type="match status" value="1"/>
</dbReference>
<dbReference type="SUPFAM" id="SSF53474">
    <property type="entry name" value="alpha/beta-Hydrolases"/>
    <property type="match status" value="1"/>
</dbReference>
<dbReference type="Gene3D" id="3.40.50.1820">
    <property type="entry name" value="alpha/beta hydrolase"/>
    <property type="match status" value="1"/>
</dbReference>
<dbReference type="InterPro" id="IPR029058">
    <property type="entry name" value="AB_hydrolase_fold"/>
</dbReference>
<reference evidence="3" key="1">
    <citation type="journal article" date="2014" name="Int. J. Syst. Evol. Microbiol.">
        <title>Complete genome sequence of Corynebacterium casei LMG S-19264T (=DSM 44701T), isolated from a smear-ripened cheese.</title>
        <authorList>
            <consortium name="US DOE Joint Genome Institute (JGI-PGF)"/>
            <person name="Walter F."/>
            <person name="Albersmeier A."/>
            <person name="Kalinowski J."/>
            <person name="Ruckert C."/>
        </authorList>
    </citation>
    <scope>NUCLEOTIDE SEQUENCE</scope>
    <source>
        <strain evidence="3">JCM 5069</strain>
    </source>
</reference>